<sequence>MTRSLSLVLSGLLAAAGMAQAELLTCGGAQYEPSQYVCYDSKFLCPIIAGEGLSYCSGACYSRYMYTCTNNALEQLKPLASGTPFSLIVSNPAVMYLDGRTVGACDQQLNAANKTCAYCPQGAACPASASTVLLAPSDSGPVAMDASTPGGQSVYIDSTGSVGYTQAHSAMVPANATTSGLVVYDKGGLVNLNSGGYGWAACPSKVDGKVEYTIFAASKVNNATLANCTAVNLKVKTEPKGTVGAWQYC</sequence>
<reference evidence="3 4" key="1">
    <citation type="submission" date="2024-01" db="EMBL/GenBank/DDBJ databases">
        <authorList>
            <person name="Allen C."/>
            <person name="Tagirdzhanova G."/>
        </authorList>
    </citation>
    <scope>NUCLEOTIDE SEQUENCE [LARGE SCALE GENOMIC DNA]</scope>
    <source>
        <strain evidence="3 4">CBS 573.63</strain>
    </source>
</reference>
<dbReference type="Pfam" id="PF10645">
    <property type="entry name" value="Carb_bind"/>
    <property type="match status" value="1"/>
</dbReference>
<comment type="caution">
    <text evidence="3">The sequence shown here is derived from an EMBL/GenBank/DDBJ whole genome shotgun (WGS) entry which is preliminary data.</text>
</comment>
<protein>
    <recommendedName>
        <fullName evidence="2">Endo-1,3(4)-beta-glucanase 1 carbohydrate binding domain-containing protein</fullName>
    </recommendedName>
</protein>
<dbReference type="PANTHER" id="PTHR42047:SF1">
    <property type="entry name" value="PROTEIN, PUTATIVE (AFU_ORTHOLOGUE AFUA_6G03560)-RELATED"/>
    <property type="match status" value="1"/>
</dbReference>
<accession>A0ABP0E674</accession>
<feature type="chain" id="PRO_5045863066" description="Endo-1,3(4)-beta-glucanase 1 carbohydrate binding domain-containing protein" evidence="1">
    <location>
        <begin position="22"/>
        <end position="249"/>
    </location>
</feature>
<proteinExistence type="predicted"/>
<keyword evidence="1" id="KW-0732">Signal</keyword>
<evidence type="ECO:0000313" key="3">
    <source>
        <dbReference type="EMBL" id="CAK7274962.1"/>
    </source>
</evidence>
<feature type="signal peptide" evidence="1">
    <location>
        <begin position="1"/>
        <end position="21"/>
    </location>
</feature>
<dbReference type="PANTHER" id="PTHR42047">
    <property type="entry name" value="PROTEIN, PUTATIVE (AFU_ORTHOLOGUE AFUA_6G03560)-RELATED"/>
    <property type="match status" value="1"/>
</dbReference>
<keyword evidence="4" id="KW-1185">Reference proteome</keyword>
<dbReference type="EMBL" id="CAWUOM010000193">
    <property type="protein sequence ID" value="CAK7274962.1"/>
    <property type="molecule type" value="Genomic_DNA"/>
</dbReference>
<evidence type="ECO:0000313" key="4">
    <source>
        <dbReference type="Proteomes" id="UP001642501"/>
    </source>
</evidence>
<evidence type="ECO:0000259" key="2">
    <source>
        <dbReference type="Pfam" id="PF10645"/>
    </source>
</evidence>
<feature type="domain" description="Endo-1,3(4)-beta-glucanase 1 carbohydrate binding" evidence="2">
    <location>
        <begin position="25"/>
        <end position="73"/>
    </location>
</feature>
<organism evidence="3 4">
    <name type="scientific">Sporothrix epigloea</name>
    <dbReference type="NCBI Taxonomy" id="1892477"/>
    <lineage>
        <taxon>Eukaryota</taxon>
        <taxon>Fungi</taxon>
        <taxon>Dikarya</taxon>
        <taxon>Ascomycota</taxon>
        <taxon>Pezizomycotina</taxon>
        <taxon>Sordariomycetes</taxon>
        <taxon>Sordariomycetidae</taxon>
        <taxon>Ophiostomatales</taxon>
        <taxon>Ophiostomataceae</taxon>
        <taxon>Sporothrix</taxon>
    </lineage>
</organism>
<evidence type="ECO:0000256" key="1">
    <source>
        <dbReference type="SAM" id="SignalP"/>
    </source>
</evidence>
<name>A0ABP0E674_9PEZI</name>
<dbReference type="InterPro" id="IPR052820">
    <property type="entry name" value="PhiA_domain"/>
</dbReference>
<dbReference type="InterPro" id="IPR018909">
    <property type="entry name" value="Eng1_septum"/>
</dbReference>
<gene>
    <name evidence="3" type="ORF">SEPCBS57363_006433</name>
</gene>
<dbReference type="Proteomes" id="UP001642501">
    <property type="component" value="Unassembled WGS sequence"/>
</dbReference>